<evidence type="ECO:0000256" key="2">
    <source>
        <dbReference type="ARBA" id="ARBA00023125"/>
    </source>
</evidence>
<dbReference type="GO" id="GO:0003700">
    <property type="term" value="F:DNA-binding transcription factor activity"/>
    <property type="evidence" value="ECO:0007669"/>
    <property type="project" value="TreeGrafter"/>
</dbReference>
<keyword evidence="3" id="KW-0804">Transcription</keyword>
<evidence type="ECO:0000259" key="4">
    <source>
        <dbReference type="PROSITE" id="PS50932"/>
    </source>
</evidence>
<keyword evidence="2" id="KW-0238">DNA-binding</keyword>
<dbReference type="InterPro" id="IPR010982">
    <property type="entry name" value="Lambda_DNA-bd_dom_sf"/>
</dbReference>
<evidence type="ECO:0000256" key="3">
    <source>
        <dbReference type="ARBA" id="ARBA00023163"/>
    </source>
</evidence>
<comment type="caution">
    <text evidence="5">The sequence shown here is derived from an EMBL/GenBank/DDBJ whole genome shotgun (WGS) entry which is preliminary data.</text>
</comment>
<dbReference type="Gene3D" id="3.40.50.2300">
    <property type="match status" value="2"/>
</dbReference>
<dbReference type="SUPFAM" id="SSF47413">
    <property type="entry name" value="lambda repressor-like DNA-binding domains"/>
    <property type="match status" value="1"/>
</dbReference>
<proteinExistence type="predicted"/>
<dbReference type="SMART" id="SM00354">
    <property type="entry name" value="HTH_LACI"/>
    <property type="match status" value="1"/>
</dbReference>
<dbReference type="CDD" id="cd01392">
    <property type="entry name" value="HTH_LacI"/>
    <property type="match status" value="1"/>
</dbReference>
<dbReference type="PANTHER" id="PTHR30146">
    <property type="entry name" value="LACI-RELATED TRANSCRIPTIONAL REPRESSOR"/>
    <property type="match status" value="1"/>
</dbReference>
<dbReference type="InterPro" id="IPR001761">
    <property type="entry name" value="Peripla_BP/Lac1_sug-bd_dom"/>
</dbReference>
<dbReference type="Gene3D" id="1.10.260.40">
    <property type="entry name" value="lambda repressor-like DNA-binding domains"/>
    <property type="match status" value="1"/>
</dbReference>
<feature type="domain" description="HTH lacI-type" evidence="4">
    <location>
        <begin position="2"/>
        <end position="58"/>
    </location>
</feature>
<keyword evidence="1" id="KW-0805">Transcription regulation</keyword>
<dbReference type="Pfam" id="PF00356">
    <property type="entry name" value="LacI"/>
    <property type="match status" value="1"/>
</dbReference>
<evidence type="ECO:0000256" key="1">
    <source>
        <dbReference type="ARBA" id="ARBA00023015"/>
    </source>
</evidence>
<name>A0A081CZ87_9HYPH</name>
<dbReference type="OrthoDB" id="7946617at2"/>
<dbReference type="RefSeq" id="WP_045231520.1">
    <property type="nucleotide sequence ID" value="NZ_BBJU01000023.1"/>
</dbReference>
<dbReference type="SUPFAM" id="SSF53822">
    <property type="entry name" value="Periplasmic binding protein-like I"/>
    <property type="match status" value="1"/>
</dbReference>
<dbReference type="InterPro" id="IPR000843">
    <property type="entry name" value="HTH_LacI"/>
</dbReference>
<organism evidence="5 6">
    <name type="scientific">Agrobacterium rubi TR3 = NBRC 13261</name>
    <dbReference type="NCBI Taxonomy" id="1368415"/>
    <lineage>
        <taxon>Bacteria</taxon>
        <taxon>Pseudomonadati</taxon>
        <taxon>Pseudomonadota</taxon>
        <taxon>Alphaproteobacteria</taxon>
        <taxon>Hyphomicrobiales</taxon>
        <taxon>Rhizobiaceae</taxon>
        <taxon>Rhizobium/Agrobacterium group</taxon>
        <taxon>Agrobacterium</taxon>
    </lineage>
</organism>
<dbReference type="InterPro" id="IPR028082">
    <property type="entry name" value="Peripla_BP_I"/>
</dbReference>
<reference evidence="5 6" key="1">
    <citation type="submission" date="2014-08" db="EMBL/GenBank/DDBJ databases">
        <title>Whole genome shotgun sequence of Rhizobium rubi NBRC 13261.</title>
        <authorList>
            <person name="Katano-Makiyama Y."/>
            <person name="Hosoyama A."/>
            <person name="Hashimoto M."/>
            <person name="Hosoyama Y."/>
            <person name="Noguchi M."/>
            <person name="Tsuchikane K."/>
            <person name="Uohara A."/>
            <person name="Ohji S."/>
            <person name="Ichikawa N."/>
            <person name="Kimura A."/>
            <person name="Yamazoe A."/>
            <person name="Fujita N."/>
        </authorList>
    </citation>
    <scope>NUCLEOTIDE SEQUENCE [LARGE SCALE GENOMIC DNA]</scope>
    <source>
        <strain evidence="5 6">NBRC 13261</strain>
    </source>
</reference>
<evidence type="ECO:0000313" key="6">
    <source>
        <dbReference type="Proteomes" id="UP000028701"/>
    </source>
</evidence>
<dbReference type="PROSITE" id="PS50932">
    <property type="entry name" value="HTH_LACI_2"/>
    <property type="match status" value="1"/>
</dbReference>
<dbReference type="AlphaFoldDB" id="A0A081CZ87"/>
<accession>A0A081CZ87</accession>
<gene>
    <name evidence="5" type="ORF">RRU01S_23_00590</name>
</gene>
<dbReference type="Pfam" id="PF00532">
    <property type="entry name" value="Peripla_BP_1"/>
    <property type="match status" value="1"/>
</dbReference>
<dbReference type="EMBL" id="BBJU01000023">
    <property type="protein sequence ID" value="GAK71983.1"/>
    <property type="molecule type" value="Genomic_DNA"/>
</dbReference>
<dbReference type="Proteomes" id="UP000028701">
    <property type="component" value="Unassembled WGS sequence"/>
</dbReference>
<dbReference type="GO" id="GO:0000976">
    <property type="term" value="F:transcription cis-regulatory region binding"/>
    <property type="evidence" value="ECO:0007669"/>
    <property type="project" value="TreeGrafter"/>
</dbReference>
<evidence type="ECO:0000313" key="5">
    <source>
        <dbReference type="EMBL" id="GAK71983.1"/>
    </source>
</evidence>
<protein>
    <submittedName>
        <fullName evidence="5">Putative LacI family transcriptional regulator</fullName>
    </submittedName>
</protein>
<dbReference type="PANTHER" id="PTHR30146:SF109">
    <property type="entry name" value="HTH-TYPE TRANSCRIPTIONAL REGULATOR GALS"/>
    <property type="match status" value="1"/>
</dbReference>
<sequence length="325" mass="34823">MITLEQVAFRAGCSVSTASRVLNRTGPVSAEMVRKVRRAAAEMGYRHVKNRAGDGRRSRPVVGVLVPSISNPVFAASLAGIQRRLQAAGQNVLIAQSNYEPSSEASAVASLLEEHPTGLILTLCDPRCSDVLSAALPPTVLLNNLPMPRFQAAVTVDNFQASYELTQFLLGKGHHHILFVSGHFISSDRARLRYEGHCQALADKGLRPLEALQIDFLDGYENLDLLDVVENIRPSAIIASNDLLALGVIGALRRHGLSVPDHISVCGFDGISIGRLLDRPLTTIRMPDADMGTAAAALLLDIAENAAAPRHLRVGHQLFAGATVA</sequence>
<dbReference type="eggNOG" id="COG1609">
    <property type="taxonomic scope" value="Bacteria"/>
</dbReference>